<dbReference type="EMBL" id="BAAAMJ010000030">
    <property type="protein sequence ID" value="GAA1919144.1"/>
    <property type="molecule type" value="Genomic_DNA"/>
</dbReference>
<organism evidence="2 3">
    <name type="scientific">Streptomyces sodiiphilus</name>
    <dbReference type="NCBI Taxonomy" id="226217"/>
    <lineage>
        <taxon>Bacteria</taxon>
        <taxon>Bacillati</taxon>
        <taxon>Actinomycetota</taxon>
        <taxon>Actinomycetes</taxon>
        <taxon>Kitasatosporales</taxon>
        <taxon>Streptomycetaceae</taxon>
        <taxon>Streptomyces</taxon>
    </lineage>
</organism>
<sequence length="189" mass="20186">MSEAVRRARPAAAAVLMCALAGCATAPSAPSEQLLPVLPGARWGSEFPAPGLPGEEPGEELTTVAAQWHGRMEVPPPRTLSWNPEQVRPTEAVTVTLTAPRAPSYVSLLAHSRLGPGGIPDERGQLILECGAGITDPECSIVQEGIGEYTVRARAAELADHPFRVLYVQWAPGRPEGQERWVSWQLPTG</sequence>
<feature type="chain" id="PRO_5047281648" description="Lipoprotein" evidence="1">
    <location>
        <begin position="27"/>
        <end position="189"/>
    </location>
</feature>
<keyword evidence="3" id="KW-1185">Reference proteome</keyword>
<keyword evidence="1" id="KW-0732">Signal</keyword>
<evidence type="ECO:0000313" key="2">
    <source>
        <dbReference type="EMBL" id="GAA1919144.1"/>
    </source>
</evidence>
<name>A0ABN2PF28_9ACTN</name>
<dbReference type="PROSITE" id="PS51257">
    <property type="entry name" value="PROKAR_LIPOPROTEIN"/>
    <property type="match status" value="1"/>
</dbReference>
<evidence type="ECO:0008006" key="4">
    <source>
        <dbReference type="Google" id="ProtNLM"/>
    </source>
</evidence>
<dbReference type="RefSeq" id="WP_344262452.1">
    <property type="nucleotide sequence ID" value="NZ_BAAAMJ010000030.1"/>
</dbReference>
<feature type="signal peptide" evidence="1">
    <location>
        <begin position="1"/>
        <end position="26"/>
    </location>
</feature>
<gene>
    <name evidence="2" type="ORF">GCM10009716_29880</name>
</gene>
<proteinExistence type="predicted"/>
<evidence type="ECO:0000313" key="3">
    <source>
        <dbReference type="Proteomes" id="UP001501303"/>
    </source>
</evidence>
<dbReference type="Proteomes" id="UP001501303">
    <property type="component" value="Unassembled WGS sequence"/>
</dbReference>
<accession>A0ABN2PF28</accession>
<evidence type="ECO:0000256" key="1">
    <source>
        <dbReference type="SAM" id="SignalP"/>
    </source>
</evidence>
<comment type="caution">
    <text evidence="2">The sequence shown here is derived from an EMBL/GenBank/DDBJ whole genome shotgun (WGS) entry which is preliminary data.</text>
</comment>
<protein>
    <recommendedName>
        <fullName evidence="4">Lipoprotein</fullName>
    </recommendedName>
</protein>
<reference evidence="2 3" key="1">
    <citation type="journal article" date="2019" name="Int. J. Syst. Evol. Microbiol.">
        <title>The Global Catalogue of Microorganisms (GCM) 10K type strain sequencing project: providing services to taxonomists for standard genome sequencing and annotation.</title>
        <authorList>
            <consortium name="The Broad Institute Genomics Platform"/>
            <consortium name="The Broad Institute Genome Sequencing Center for Infectious Disease"/>
            <person name="Wu L."/>
            <person name="Ma J."/>
        </authorList>
    </citation>
    <scope>NUCLEOTIDE SEQUENCE [LARGE SCALE GENOMIC DNA]</scope>
    <source>
        <strain evidence="2 3">JCM 13581</strain>
    </source>
</reference>